<evidence type="ECO:0000313" key="3">
    <source>
        <dbReference type="Proteomes" id="UP000789831"/>
    </source>
</evidence>
<protein>
    <submittedName>
        <fullName evidence="2">6550_t:CDS:1</fullName>
    </submittedName>
</protein>
<comment type="caution">
    <text evidence="2">The sequence shown here is derived from an EMBL/GenBank/DDBJ whole genome shotgun (WGS) entry which is preliminary data.</text>
</comment>
<evidence type="ECO:0000256" key="1">
    <source>
        <dbReference type="SAM" id="MobiDB-lite"/>
    </source>
</evidence>
<gene>
    <name evidence="2" type="ORF">AGERDE_LOCUS10060</name>
</gene>
<feature type="compositionally biased region" description="Polar residues" evidence="1">
    <location>
        <begin position="18"/>
        <end position="28"/>
    </location>
</feature>
<feature type="region of interest" description="Disordered" evidence="1">
    <location>
        <begin position="1"/>
        <end position="32"/>
    </location>
</feature>
<dbReference type="Proteomes" id="UP000789831">
    <property type="component" value="Unassembled WGS sequence"/>
</dbReference>
<keyword evidence="3" id="KW-1185">Reference proteome</keyword>
<name>A0A9N9GRR8_9GLOM</name>
<accession>A0A9N9GRR8</accession>
<dbReference type="EMBL" id="CAJVPL010002836">
    <property type="protein sequence ID" value="CAG8620875.1"/>
    <property type="molecule type" value="Genomic_DNA"/>
</dbReference>
<evidence type="ECO:0000313" key="2">
    <source>
        <dbReference type="EMBL" id="CAG8620875.1"/>
    </source>
</evidence>
<reference evidence="2" key="1">
    <citation type="submission" date="2021-06" db="EMBL/GenBank/DDBJ databases">
        <authorList>
            <person name="Kallberg Y."/>
            <person name="Tangrot J."/>
            <person name="Rosling A."/>
        </authorList>
    </citation>
    <scope>NUCLEOTIDE SEQUENCE</scope>
    <source>
        <strain evidence="2">MT106</strain>
    </source>
</reference>
<feature type="compositionally biased region" description="Low complexity" evidence="1">
    <location>
        <begin position="1"/>
        <end position="17"/>
    </location>
</feature>
<organism evidence="2 3">
    <name type="scientific">Ambispora gerdemannii</name>
    <dbReference type="NCBI Taxonomy" id="144530"/>
    <lineage>
        <taxon>Eukaryota</taxon>
        <taxon>Fungi</taxon>
        <taxon>Fungi incertae sedis</taxon>
        <taxon>Mucoromycota</taxon>
        <taxon>Glomeromycotina</taxon>
        <taxon>Glomeromycetes</taxon>
        <taxon>Archaeosporales</taxon>
        <taxon>Ambisporaceae</taxon>
        <taxon>Ambispora</taxon>
    </lineage>
</organism>
<dbReference type="AlphaFoldDB" id="A0A9N9GRR8"/>
<proteinExistence type="predicted"/>
<sequence>MESSSDSSSDSSVFDSSELSTTIGSSGSCPRFNSGCFGMFGFLDCLEDLA</sequence>